<dbReference type="AlphaFoldDB" id="B4GR66"/>
<evidence type="ECO:0000313" key="3">
    <source>
        <dbReference type="Proteomes" id="UP000008744"/>
    </source>
</evidence>
<dbReference type="OMA" id="ENNRHGH"/>
<proteinExistence type="predicted"/>
<dbReference type="HOGENOM" id="CLU_3070929_0_0_1"/>
<name>B4GR66_DROPE</name>
<dbReference type="Proteomes" id="UP000008744">
    <property type="component" value="Unassembled WGS sequence"/>
</dbReference>
<evidence type="ECO:0000256" key="1">
    <source>
        <dbReference type="SAM" id="MobiDB-lite"/>
    </source>
</evidence>
<accession>B4GR66</accession>
<gene>
    <name evidence="2" type="primary">Dper\GL25013</name>
    <name evidence="2" type="ORF">Dper_GL25013</name>
</gene>
<keyword evidence="3" id="KW-1185">Reference proteome</keyword>
<sequence length="62" mass="6746">MVENNRHGHKHGYSGTGTGTGTATGTGMGMGSGPFFILLHHNLPKEVQFNNLLDMAILFRYL</sequence>
<organism evidence="3">
    <name type="scientific">Drosophila persimilis</name>
    <name type="common">Fruit fly</name>
    <dbReference type="NCBI Taxonomy" id="7234"/>
    <lineage>
        <taxon>Eukaryota</taxon>
        <taxon>Metazoa</taxon>
        <taxon>Ecdysozoa</taxon>
        <taxon>Arthropoda</taxon>
        <taxon>Hexapoda</taxon>
        <taxon>Insecta</taxon>
        <taxon>Pterygota</taxon>
        <taxon>Neoptera</taxon>
        <taxon>Endopterygota</taxon>
        <taxon>Diptera</taxon>
        <taxon>Brachycera</taxon>
        <taxon>Muscomorpha</taxon>
        <taxon>Ephydroidea</taxon>
        <taxon>Drosophilidae</taxon>
        <taxon>Drosophila</taxon>
        <taxon>Sophophora</taxon>
    </lineage>
</organism>
<feature type="compositionally biased region" description="Gly residues" evidence="1">
    <location>
        <begin position="14"/>
        <end position="24"/>
    </location>
</feature>
<reference evidence="2 3" key="1">
    <citation type="journal article" date="2007" name="Nature">
        <title>Evolution of genes and genomes on the Drosophila phylogeny.</title>
        <authorList>
            <consortium name="Drosophila 12 Genomes Consortium"/>
            <person name="Clark A.G."/>
            <person name="Eisen M.B."/>
            <person name="Smith D.R."/>
            <person name="Bergman C.M."/>
            <person name="Oliver B."/>
            <person name="Markow T.A."/>
            <person name="Kaufman T.C."/>
            <person name="Kellis M."/>
            <person name="Gelbart W."/>
            <person name="Iyer V.N."/>
            <person name="Pollard D.A."/>
            <person name="Sackton T.B."/>
            <person name="Larracuente A.M."/>
            <person name="Singh N.D."/>
            <person name="Abad J.P."/>
            <person name="Abt D.N."/>
            <person name="Adryan B."/>
            <person name="Aguade M."/>
            <person name="Akashi H."/>
            <person name="Anderson W.W."/>
            <person name="Aquadro C.F."/>
            <person name="Ardell D.H."/>
            <person name="Arguello R."/>
            <person name="Artieri C.G."/>
            <person name="Barbash D.A."/>
            <person name="Barker D."/>
            <person name="Barsanti P."/>
            <person name="Batterham P."/>
            <person name="Batzoglou S."/>
            <person name="Begun D."/>
            <person name="Bhutkar A."/>
            <person name="Blanco E."/>
            <person name="Bosak S.A."/>
            <person name="Bradley R.K."/>
            <person name="Brand A.D."/>
            <person name="Brent M.R."/>
            <person name="Brooks A.N."/>
            <person name="Brown R.H."/>
            <person name="Butlin R.K."/>
            <person name="Caggese C."/>
            <person name="Calvi B.R."/>
            <person name="Bernardo de Carvalho A."/>
            <person name="Caspi A."/>
            <person name="Castrezana S."/>
            <person name="Celniker S.E."/>
            <person name="Chang J.L."/>
            <person name="Chapple C."/>
            <person name="Chatterji S."/>
            <person name="Chinwalla A."/>
            <person name="Civetta A."/>
            <person name="Clifton S.W."/>
            <person name="Comeron J.M."/>
            <person name="Costello J.C."/>
            <person name="Coyne J.A."/>
            <person name="Daub J."/>
            <person name="David R.G."/>
            <person name="Delcher A.L."/>
            <person name="Delehaunty K."/>
            <person name="Do C.B."/>
            <person name="Ebling H."/>
            <person name="Edwards K."/>
            <person name="Eickbush T."/>
            <person name="Evans J.D."/>
            <person name="Filipski A."/>
            <person name="Findeiss S."/>
            <person name="Freyhult E."/>
            <person name="Fulton L."/>
            <person name="Fulton R."/>
            <person name="Garcia A.C."/>
            <person name="Gardiner A."/>
            <person name="Garfield D.A."/>
            <person name="Garvin B.E."/>
            <person name="Gibson G."/>
            <person name="Gilbert D."/>
            <person name="Gnerre S."/>
            <person name="Godfrey J."/>
            <person name="Good R."/>
            <person name="Gotea V."/>
            <person name="Gravely B."/>
            <person name="Greenberg A.J."/>
            <person name="Griffiths-Jones S."/>
            <person name="Gross S."/>
            <person name="Guigo R."/>
            <person name="Gustafson E.A."/>
            <person name="Haerty W."/>
            <person name="Hahn M.W."/>
            <person name="Halligan D.L."/>
            <person name="Halpern A.L."/>
            <person name="Halter G.M."/>
            <person name="Han M.V."/>
            <person name="Heger A."/>
            <person name="Hillier L."/>
            <person name="Hinrichs A.S."/>
            <person name="Holmes I."/>
            <person name="Hoskins R.A."/>
            <person name="Hubisz M.J."/>
            <person name="Hultmark D."/>
            <person name="Huntley M.A."/>
            <person name="Jaffe D.B."/>
            <person name="Jagadeeshan S."/>
            <person name="Jeck W.R."/>
            <person name="Johnson J."/>
            <person name="Jones C.D."/>
            <person name="Jordan W.C."/>
            <person name="Karpen G.H."/>
            <person name="Kataoka E."/>
            <person name="Keightley P.D."/>
            <person name="Kheradpour P."/>
            <person name="Kirkness E.F."/>
            <person name="Koerich L.B."/>
            <person name="Kristiansen K."/>
            <person name="Kudrna D."/>
            <person name="Kulathinal R.J."/>
            <person name="Kumar S."/>
            <person name="Kwok R."/>
            <person name="Lander E."/>
            <person name="Langley C.H."/>
            <person name="Lapoint R."/>
            <person name="Lazzaro B.P."/>
            <person name="Lee S.J."/>
            <person name="Levesque L."/>
            <person name="Li R."/>
            <person name="Lin C.F."/>
            <person name="Lin M.F."/>
            <person name="Lindblad-Toh K."/>
            <person name="Llopart A."/>
            <person name="Long M."/>
            <person name="Low L."/>
            <person name="Lozovsky E."/>
            <person name="Lu J."/>
            <person name="Luo M."/>
            <person name="Machado C.A."/>
            <person name="Makalowski W."/>
            <person name="Marzo M."/>
            <person name="Matsuda M."/>
            <person name="Matzkin L."/>
            <person name="McAllister B."/>
            <person name="McBride C.S."/>
            <person name="McKernan B."/>
            <person name="McKernan K."/>
            <person name="Mendez-Lago M."/>
            <person name="Minx P."/>
            <person name="Mollenhauer M.U."/>
            <person name="Montooth K."/>
            <person name="Mount S.M."/>
            <person name="Mu X."/>
            <person name="Myers E."/>
            <person name="Negre B."/>
            <person name="Newfeld S."/>
            <person name="Nielsen R."/>
            <person name="Noor M.A."/>
            <person name="O'Grady P."/>
            <person name="Pachter L."/>
            <person name="Papaceit M."/>
            <person name="Parisi M.J."/>
            <person name="Parisi M."/>
            <person name="Parts L."/>
            <person name="Pedersen J.S."/>
            <person name="Pesole G."/>
            <person name="Phillippy A.M."/>
            <person name="Ponting C.P."/>
            <person name="Pop M."/>
            <person name="Porcelli D."/>
            <person name="Powell J.R."/>
            <person name="Prohaska S."/>
            <person name="Pruitt K."/>
            <person name="Puig M."/>
            <person name="Quesneville H."/>
            <person name="Ram K.R."/>
            <person name="Rand D."/>
            <person name="Rasmussen M.D."/>
            <person name="Reed L.K."/>
            <person name="Reenan R."/>
            <person name="Reily A."/>
            <person name="Remington K.A."/>
            <person name="Rieger T.T."/>
            <person name="Ritchie M.G."/>
            <person name="Robin C."/>
            <person name="Rogers Y.H."/>
            <person name="Rohde C."/>
            <person name="Rozas J."/>
            <person name="Rubenfield M.J."/>
            <person name="Ruiz A."/>
            <person name="Russo S."/>
            <person name="Salzberg S.L."/>
            <person name="Sanchez-Gracia A."/>
            <person name="Saranga D.J."/>
            <person name="Sato H."/>
            <person name="Schaeffer S.W."/>
            <person name="Schatz M.C."/>
            <person name="Schlenke T."/>
            <person name="Schwartz R."/>
            <person name="Segarra C."/>
            <person name="Singh R.S."/>
            <person name="Sirot L."/>
            <person name="Sirota M."/>
            <person name="Sisneros N.B."/>
            <person name="Smith C.D."/>
            <person name="Smith T.F."/>
            <person name="Spieth J."/>
            <person name="Stage D.E."/>
            <person name="Stark A."/>
            <person name="Stephan W."/>
            <person name="Strausberg R.L."/>
            <person name="Strempel S."/>
            <person name="Sturgill D."/>
            <person name="Sutton G."/>
            <person name="Sutton G.G."/>
            <person name="Tao W."/>
            <person name="Teichmann S."/>
            <person name="Tobari Y.N."/>
            <person name="Tomimura Y."/>
            <person name="Tsolas J.M."/>
            <person name="Valente V.L."/>
            <person name="Venter E."/>
            <person name="Venter J.C."/>
            <person name="Vicario S."/>
            <person name="Vieira F.G."/>
            <person name="Vilella A.J."/>
            <person name="Villasante A."/>
            <person name="Walenz B."/>
            <person name="Wang J."/>
            <person name="Wasserman M."/>
            <person name="Watts T."/>
            <person name="Wilson D."/>
            <person name="Wilson R.K."/>
            <person name="Wing R.A."/>
            <person name="Wolfner M.F."/>
            <person name="Wong A."/>
            <person name="Wong G.K."/>
            <person name="Wu C.I."/>
            <person name="Wu G."/>
            <person name="Yamamoto D."/>
            <person name="Yang H.P."/>
            <person name="Yang S.P."/>
            <person name="Yorke J.A."/>
            <person name="Yoshida K."/>
            <person name="Zdobnov E."/>
            <person name="Zhang P."/>
            <person name="Zhang Y."/>
            <person name="Zimin A.V."/>
            <person name="Baldwin J."/>
            <person name="Abdouelleil A."/>
            <person name="Abdulkadir J."/>
            <person name="Abebe A."/>
            <person name="Abera B."/>
            <person name="Abreu J."/>
            <person name="Acer S.C."/>
            <person name="Aftuck L."/>
            <person name="Alexander A."/>
            <person name="An P."/>
            <person name="Anderson E."/>
            <person name="Anderson S."/>
            <person name="Arachi H."/>
            <person name="Azer M."/>
            <person name="Bachantsang P."/>
            <person name="Barry A."/>
            <person name="Bayul T."/>
            <person name="Berlin A."/>
            <person name="Bessette D."/>
            <person name="Bloom T."/>
            <person name="Blye J."/>
            <person name="Boguslavskiy L."/>
            <person name="Bonnet C."/>
            <person name="Boukhgalter B."/>
            <person name="Bourzgui I."/>
            <person name="Brown A."/>
            <person name="Cahill P."/>
            <person name="Channer S."/>
            <person name="Cheshatsang Y."/>
            <person name="Chuda L."/>
            <person name="Citroen M."/>
            <person name="Collymore A."/>
            <person name="Cooke P."/>
            <person name="Costello M."/>
            <person name="D'Aco K."/>
            <person name="Daza R."/>
            <person name="De Haan G."/>
            <person name="DeGray S."/>
            <person name="DeMaso C."/>
            <person name="Dhargay N."/>
            <person name="Dooley K."/>
            <person name="Dooley E."/>
            <person name="Doricent M."/>
            <person name="Dorje P."/>
            <person name="Dorjee K."/>
            <person name="Dupes A."/>
            <person name="Elong R."/>
            <person name="Falk J."/>
            <person name="Farina A."/>
            <person name="Faro S."/>
            <person name="Ferguson D."/>
            <person name="Fisher S."/>
            <person name="Foley C.D."/>
            <person name="Franke A."/>
            <person name="Friedrich D."/>
            <person name="Gadbois L."/>
            <person name="Gearin G."/>
            <person name="Gearin C.R."/>
            <person name="Giannoukos G."/>
            <person name="Goode T."/>
            <person name="Graham J."/>
            <person name="Grandbois E."/>
            <person name="Grewal S."/>
            <person name="Gyaltsen K."/>
            <person name="Hafez N."/>
            <person name="Hagos B."/>
            <person name="Hall J."/>
            <person name="Henson C."/>
            <person name="Hollinger A."/>
            <person name="Honan T."/>
            <person name="Huard M.D."/>
            <person name="Hughes L."/>
            <person name="Hurhula B."/>
            <person name="Husby M.E."/>
            <person name="Kamat A."/>
            <person name="Kanga B."/>
            <person name="Kashin S."/>
            <person name="Khazanovich D."/>
            <person name="Kisner P."/>
            <person name="Lance K."/>
            <person name="Lara M."/>
            <person name="Lee W."/>
            <person name="Lennon N."/>
            <person name="Letendre F."/>
            <person name="LeVine R."/>
            <person name="Lipovsky A."/>
            <person name="Liu X."/>
            <person name="Liu J."/>
            <person name="Liu S."/>
            <person name="Lokyitsang T."/>
            <person name="Lokyitsang Y."/>
            <person name="Lubonja R."/>
            <person name="Lui A."/>
            <person name="MacDonald P."/>
            <person name="Magnisalis V."/>
            <person name="Maru K."/>
            <person name="Matthews C."/>
            <person name="McCusker W."/>
            <person name="McDonough S."/>
            <person name="Mehta T."/>
            <person name="Meldrim J."/>
            <person name="Meneus L."/>
            <person name="Mihai O."/>
            <person name="Mihalev A."/>
            <person name="Mihova T."/>
            <person name="Mittelman R."/>
            <person name="Mlenga V."/>
            <person name="Montmayeur A."/>
            <person name="Mulrain L."/>
            <person name="Navidi A."/>
            <person name="Naylor J."/>
            <person name="Negash T."/>
            <person name="Nguyen T."/>
            <person name="Nguyen N."/>
            <person name="Nicol R."/>
            <person name="Norbu C."/>
            <person name="Norbu N."/>
            <person name="Novod N."/>
            <person name="O'Neill B."/>
            <person name="Osman S."/>
            <person name="Markiewicz E."/>
            <person name="Oyono O.L."/>
            <person name="Patti C."/>
            <person name="Phunkhang P."/>
            <person name="Pierre F."/>
            <person name="Priest M."/>
            <person name="Raghuraman S."/>
            <person name="Rege F."/>
            <person name="Reyes R."/>
            <person name="Rise C."/>
            <person name="Rogov P."/>
            <person name="Ross K."/>
            <person name="Ryan E."/>
            <person name="Settipalli S."/>
            <person name="Shea T."/>
            <person name="Sherpa N."/>
            <person name="Shi L."/>
            <person name="Shih D."/>
            <person name="Sparrow T."/>
            <person name="Spaulding J."/>
            <person name="Stalker J."/>
            <person name="Stange-Thomann N."/>
            <person name="Stavropoulos S."/>
            <person name="Stone C."/>
            <person name="Strader C."/>
            <person name="Tesfaye S."/>
            <person name="Thomson T."/>
            <person name="Thoulutsang Y."/>
            <person name="Thoulutsang D."/>
            <person name="Topham K."/>
            <person name="Topping I."/>
            <person name="Tsamla T."/>
            <person name="Vassiliev H."/>
            <person name="Vo A."/>
            <person name="Wangchuk T."/>
            <person name="Wangdi T."/>
            <person name="Weiand M."/>
            <person name="Wilkinson J."/>
            <person name="Wilson A."/>
            <person name="Yadav S."/>
            <person name="Young G."/>
            <person name="Yu Q."/>
            <person name="Zembek L."/>
            <person name="Zhong D."/>
            <person name="Zimmer A."/>
            <person name="Zwirko Z."/>
            <person name="Jaffe D.B."/>
            <person name="Alvarez P."/>
            <person name="Brockman W."/>
            <person name="Butler J."/>
            <person name="Chin C."/>
            <person name="Gnerre S."/>
            <person name="Grabherr M."/>
            <person name="Kleber M."/>
            <person name="Mauceli E."/>
            <person name="MacCallum I."/>
        </authorList>
    </citation>
    <scope>NUCLEOTIDE SEQUENCE [LARGE SCALE GENOMIC DNA]</scope>
    <source>
        <strain evidence="3">MSH-3 / Tucson 14011-0111.49</strain>
    </source>
</reference>
<evidence type="ECO:0000313" key="2">
    <source>
        <dbReference type="EMBL" id="EDW40251.1"/>
    </source>
</evidence>
<dbReference type="EMBL" id="CH479188">
    <property type="protein sequence ID" value="EDW40251.1"/>
    <property type="molecule type" value="Genomic_DNA"/>
</dbReference>
<feature type="region of interest" description="Disordered" evidence="1">
    <location>
        <begin position="1"/>
        <end position="24"/>
    </location>
</feature>
<protein>
    <submittedName>
        <fullName evidence="2">GL25013</fullName>
    </submittedName>
</protein>